<evidence type="ECO:0000256" key="1">
    <source>
        <dbReference type="SAM" id="MobiDB-lite"/>
    </source>
</evidence>
<protein>
    <submittedName>
        <fullName evidence="2">Uncharacterized protein</fullName>
    </submittedName>
</protein>
<feature type="region of interest" description="Disordered" evidence="1">
    <location>
        <begin position="1"/>
        <end position="47"/>
    </location>
</feature>
<name>A0A415TRA2_9FIRM</name>
<accession>A0A415TRA2</accession>
<feature type="compositionally biased region" description="Polar residues" evidence="1">
    <location>
        <begin position="1"/>
        <end position="17"/>
    </location>
</feature>
<reference evidence="2 3" key="1">
    <citation type="submission" date="2018-08" db="EMBL/GenBank/DDBJ databases">
        <title>A genome reference for cultivated species of the human gut microbiota.</title>
        <authorList>
            <person name="Zou Y."/>
            <person name="Xue W."/>
            <person name="Luo G."/>
        </authorList>
    </citation>
    <scope>NUCLEOTIDE SEQUENCE [LARGE SCALE GENOMIC DNA]</scope>
    <source>
        <strain evidence="2 3">AF31-21AC</strain>
    </source>
</reference>
<dbReference type="AlphaFoldDB" id="A0A415TRA2"/>
<evidence type="ECO:0000313" key="2">
    <source>
        <dbReference type="EMBL" id="RHN05759.1"/>
    </source>
</evidence>
<organism evidence="2 3">
    <name type="scientific">Roseburia intestinalis</name>
    <dbReference type="NCBI Taxonomy" id="166486"/>
    <lineage>
        <taxon>Bacteria</taxon>
        <taxon>Bacillati</taxon>
        <taxon>Bacillota</taxon>
        <taxon>Clostridia</taxon>
        <taxon>Lachnospirales</taxon>
        <taxon>Lachnospiraceae</taxon>
        <taxon>Roseburia</taxon>
    </lineage>
</organism>
<dbReference type="Proteomes" id="UP000283586">
    <property type="component" value="Unassembled WGS sequence"/>
</dbReference>
<dbReference type="RefSeq" id="WP_118489064.1">
    <property type="nucleotide sequence ID" value="NZ_QRQN01000018.1"/>
</dbReference>
<sequence length="297" mass="32787">MTISNTTKDQIDSSTTNGGDGGQGAKDYVNNTVTNDRNTINSSHKTGLLRPTAVGTITLDNSLESKKKNTTSIDDKLKNEKKAVKDAINSGKSRSKKLTDKENKEHADLWKYIVKNYGRTPTNKMYKKLGGILGVKTDDTVTSKQKTAILNRMKFNGYKKGSEHIDKSQLAWTQEDKREMIYRASDGAVLTKLNPGDKVFTNEMTENLWKMAQVNPSLLTSGINYMPNLPEITKSAGTSTIVEVGDIVMNGVNDVETFGRQLREEILRNGKTTQCITEAVSAKQLGKNGIGNARLYK</sequence>
<proteinExistence type="predicted"/>
<dbReference type="EMBL" id="QRQN01000018">
    <property type="protein sequence ID" value="RHN05759.1"/>
    <property type="molecule type" value="Genomic_DNA"/>
</dbReference>
<gene>
    <name evidence="2" type="ORF">DWZ31_13835</name>
</gene>
<feature type="compositionally biased region" description="Polar residues" evidence="1">
    <location>
        <begin position="29"/>
        <end position="45"/>
    </location>
</feature>
<evidence type="ECO:0000313" key="3">
    <source>
        <dbReference type="Proteomes" id="UP000283586"/>
    </source>
</evidence>
<comment type="caution">
    <text evidence="2">The sequence shown here is derived from an EMBL/GenBank/DDBJ whole genome shotgun (WGS) entry which is preliminary data.</text>
</comment>